<keyword evidence="6 8" id="KW-1133">Transmembrane helix</keyword>
<keyword evidence="4 8" id="KW-0812">Transmembrane</keyword>
<evidence type="ECO:0000256" key="2">
    <source>
        <dbReference type="ARBA" id="ARBA00022475"/>
    </source>
</evidence>
<feature type="transmembrane region" description="Helical" evidence="8">
    <location>
        <begin position="6"/>
        <end position="22"/>
    </location>
</feature>
<reference evidence="9 10" key="1">
    <citation type="submission" date="2016-10" db="EMBL/GenBank/DDBJ databases">
        <authorList>
            <person name="de Groot N.N."/>
        </authorList>
    </citation>
    <scope>NUCLEOTIDE SEQUENCE [LARGE SCALE GENOMIC DNA]</scope>
    <source>
        <strain evidence="9 10">DSM 26130</strain>
    </source>
</reference>
<comment type="subcellular location">
    <subcellularLocation>
        <location evidence="1">Cell membrane</location>
        <topology evidence="1">Multi-pass membrane protein</topology>
    </subcellularLocation>
</comment>
<dbReference type="NCBIfam" id="TIGR04178">
    <property type="entry name" value="exo_archaeo"/>
    <property type="match status" value="1"/>
</dbReference>
<keyword evidence="7 8" id="KW-0472">Membrane</keyword>
<evidence type="ECO:0000256" key="4">
    <source>
        <dbReference type="ARBA" id="ARBA00022692"/>
    </source>
</evidence>
<gene>
    <name evidence="9" type="ORF">SAMN05216167_113133</name>
</gene>
<feature type="transmembrane region" description="Helical" evidence="8">
    <location>
        <begin position="209"/>
        <end position="227"/>
    </location>
</feature>
<sequence length="371" mass="40843">MPSIDLTTLLSFALLVFAWWPGSTGRNRWTGRLLALVLLSPGLRYFSALFTFPIRLQLSAWAASLLRILGMNVQADGNSLINNSPATGPIEMSVDPACMGLQMTGVSLLAGLFVLIWHERETRTQVSFGWVCAFGVSVFGLTIVCNLFRIVLLVAFGAMPDTWAHEGIGLGCVAAYGWLPTWRLARLLVQRTGCDDVVVEKSGATLTSMGWGVGLLAVGLSIMAFAARPNKPMKNLCNLAQIAASGWQQYGADCQCKTLSNGFVQLAKPGVLIYLKPQPDWFSADHSPTACWRGSGYELRRVHETMLDGHPAYVGELRKKNKILHTAWWFSNGNINTTSQITMRWQMLRSEPAFVLVNVTLEKKQTALFSK</sequence>
<feature type="transmembrane region" description="Helical" evidence="8">
    <location>
        <begin position="130"/>
        <end position="156"/>
    </location>
</feature>
<evidence type="ECO:0000256" key="7">
    <source>
        <dbReference type="ARBA" id="ARBA00023136"/>
    </source>
</evidence>
<dbReference type="GO" id="GO:0006508">
    <property type="term" value="P:proteolysis"/>
    <property type="evidence" value="ECO:0007669"/>
    <property type="project" value="UniProtKB-KW"/>
</dbReference>
<dbReference type="OrthoDB" id="783041at2"/>
<evidence type="ECO:0000256" key="3">
    <source>
        <dbReference type="ARBA" id="ARBA00022670"/>
    </source>
</evidence>
<dbReference type="GO" id="GO:0005886">
    <property type="term" value="C:plasma membrane"/>
    <property type="evidence" value="ECO:0007669"/>
    <property type="project" value="UniProtKB-SubCell"/>
</dbReference>
<dbReference type="InterPro" id="IPR031006">
    <property type="entry name" value="Exosort_XrtN"/>
</dbReference>
<keyword evidence="2" id="KW-1003">Cell membrane</keyword>
<dbReference type="AlphaFoldDB" id="A0A1I2ABP9"/>
<keyword evidence="3" id="KW-0645">Protease</keyword>
<dbReference type="Proteomes" id="UP000198598">
    <property type="component" value="Unassembled WGS sequence"/>
</dbReference>
<evidence type="ECO:0000256" key="1">
    <source>
        <dbReference type="ARBA" id="ARBA00004651"/>
    </source>
</evidence>
<organism evidence="9 10">
    <name type="scientific">Spirosoma endophyticum</name>
    <dbReference type="NCBI Taxonomy" id="662367"/>
    <lineage>
        <taxon>Bacteria</taxon>
        <taxon>Pseudomonadati</taxon>
        <taxon>Bacteroidota</taxon>
        <taxon>Cytophagia</taxon>
        <taxon>Cytophagales</taxon>
        <taxon>Cytophagaceae</taxon>
        <taxon>Spirosoma</taxon>
    </lineage>
</organism>
<evidence type="ECO:0000313" key="9">
    <source>
        <dbReference type="EMBL" id="SFE41157.1"/>
    </source>
</evidence>
<name>A0A1I2ABP9_9BACT</name>
<feature type="transmembrane region" description="Helical" evidence="8">
    <location>
        <begin position="34"/>
        <end position="54"/>
    </location>
</feature>
<accession>A0A1I2ABP9</accession>
<evidence type="ECO:0000256" key="5">
    <source>
        <dbReference type="ARBA" id="ARBA00022801"/>
    </source>
</evidence>
<proteinExistence type="predicted"/>
<evidence type="ECO:0000256" key="6">
    <source>
        <dbReference type="ARBA" id="ARBA00022989"/>
    </source>
</evidence>
<evidence type="ECO:0000256" key="8">
    <source>
        <dbReference type="SAM" id="Phobius"/>
    </source>
</evidence>
<dbReference type="RefSeq" id="WP_093831489.1">
    <property type="nucleotide sequence ID" value="NZ_FOLQ01000013.1"/>
</dbReference>
<keyword evidence="10" id="KW-1185">Reference proteome</keyword>
<dbReference type="GO" id="GO:0008233">
    <property type="term" value="F:peptidase activity"/>
    <property type="evidence" value="ECO:0007669"/>
    <property type="project" value="UniProtKB-KW"/>
</dbReference>
<keyword evidence="5" id="KW-0378">Hydrolase</keyword>
<dbReference type="NCBIfam" id="TIGR04476">
    <property type="entry name" value="exosort_XrtN"/>
    <property type="match status" value="1"/>
</dbReference>
<protein>
    <submittedName>
        <fullName evidence="9">Exosortase N</fullName>
    </submittedName>
</protein>
<dbReference type="Pfam" id="PF09721">
    <property type="entry name" value="Exosortase_EpsH"/>
    <property type="match status" value="1"/>
</dbReference>
<dbReference type="EMBL" id="FOLQ01000013">
    <property type="protein sequence ID" value="SFE41157.1"/>
    <property type="molecule type" value="Genomic_DNA"/>
</dbReference>
<dbReference type="InterPro" id="IPR026392">
    <property type="entry name" value="Exo/Archaeosortase_dom"/>
</dbReference>
<feature type="transmembrane region" description="Helical" evidence="8">
    <location>
        <begin position="99"/>
        <end position="118"/>
    </location>
</feature>
<dbReference type="STRING" id="662367.SAMN05216167_113133"/>
<evidence type="ECO:0000313" key="10">
    <source>
        <dbReference type="Proteomes" id="UP000198598"/>
    </source>
</evidence>
<dbReference type="InterPro" id="IPR019127">
    <property type="entry name" value="Exosortase"/>
</dbReference>